<proteinExistence type="predicted"/>
<organism evidence="1 2">
    <name type="scientific">Bradyrhizobium erythrophlei</name>
    <dbReference type="NCBI Taxonomy" id="1437360"/>
    <lineage>
        <taxon>Bacteria</taxon>
        <taxon>Pseudomonadati</taxon>
        <taxon>Pseudomonadota</taxon>
        <taxon>Alphaproteobacteria</taxon>
        <taxon>Hyphomicrobiales</taxon>
        <taxon>Nitrobacteraceae</taxon>
        <taxon>Bradyrhizobium</taxon>
    </lineage>
</organism>
<evidence type="ECO:0000313" key="2">
    <source>
        <dbReference type="Proteomes" id="UP000189796"/>
    </source>
</evidence>
<sequence length="89" mass="9816">MLRSLVFLVSRTRCSVLHAAPQSRDLWLPAMGPGSAAHRYELRCVRGTIAYPSTVFPLLMTATLRAFTLASNEITWPSFHKSIVTVSPG</sequence>
<dbReference type="EMBL" id="LT670817">
    <property type="protein sequence ID" value="SHH51635.1"/>
    <property type="molecule type" value="Genomic_DNA"/>
</dbReference>
<evidence type="ECO:0000313" key="1">
    <source>
        <dbReference type="EMBL" id="SHH51635.1"/>
    </source>
</evidence>
<gene>
    <name evidence="1" type="ORF">SAMN05443248_5072</name>
</gene>
<dbReference type="Proteomes" id="UP000189796">
    <property type="component" value="Chromosome I"/>
</dbReference>
<name>A0A1M5TLE4_9BRAD</name>
<accession>A0A1M5TLE4</accession>
<reference evidence="1 2" key="1">
    <citation type="submission" date="2016-11" db="EMBL/GenBank/DDBJ databases">
        <authorList>
            <person name="Jaros S."/>
            <person name="Januszkiewicz K."/>
            <person name="Wedrychowicz H."/>
        </authorList>
    </citation>
    <scope>NUCLEOTIDE SEQUENCE [LARGE SCALE GENOMIC DNA]</scope>
    <source>
        <strain evidence="1 2">GAS138</strain>
    </source>
</reference>
<protein>
    <submittedName>
        <fullName evidence="1">Uncharacterized protein</fullName>
    </submittedName>
</protein>
<dbReference type="AlphaFoldDB" id="A0A1M5TLE4"/>